<sequence>MVFDAEVSPALLKGEVKASMKKKSYCVEMAIDLEDSIILSGKCSCPRGLSICHHMAALCIYGHHNVSVTDKICVWNKPKQNDNVQIKSISDLYPPKKPRFMAVQRKASAIEVDAFRIALGSSTPVGFSWLLRPAPSGSIDIIPTIESILFSEDYIKACNKAKCFQEKCRVTSDISQRVHGATIGQASNENWLVCRKYRLTSSKFGMVIAACNRISFPKSLYKNLLEQSNGEGKMREMLL</sequence>
<dbReference type="Proteomes" id="UP000019118">
    <property type="component" value="Unassembled WGS sequence"/>
</dbReference>
<dbReference type="EnsemblMetazoa" id="XM_019917222.1">
    <property type="protein sequence ID" value="XP_019772781.1"/>
    <property type="gene ID" value="LOC109546302"/>
</dbReference>
<evidence type="ECO:0000313" key="4">
    <source>
        <dbReference type="Proteomes" id="UP000019118"/>
    </source>
</evidence>
<evidence type="ECO:0000259" key="2">
    <source>
        <dbReference type="PROSITE" id="PS50966"/>
    </source>
</evidence>
<organism evidence="3 4">
    <name type="scientific">Dendroctonus ponderosae</name>
    <name type="common">Mountain pine beetle</name>
    <dbReference type="NCBI Taxonomy" id="77166"/>
    <lineage>
        <taxon>Eukaryota</taxon>
        <taxon>Metazoa</taxon>
        <taxon>Ecdysozoa</taxon>
        <taxon>Arthropoda</taxon>
        <taxon>Hexapoda</taxon>
        <taxon>Insecta</taxon>
        <taxon>Pterygota</taxon>
        <taxon>Neoptera</taxon>
        <taxon>Endopterygota</taxon>
        <taxon>Coleoptera</taxon>
        <taxon>Polyphaga</taxon>
        <taxon>Cucujiformia</taxon>
        <taxon>Curculionidae</taxon>
        <taxon>Scolytinae</taxon>
        <taxon>Dendroctonus</taxon>
    </lineage>
</organism>
<protein>
    <recommendedName>
        <fullName evidence="2">SWIM-type domain-containing protein</fullName>
    </recommendedName>
</protein>
<keyword evidence="1" id="KW-0479">Metal-binding</keyword>
<reference evidence="3" key="2">
    <citation type="submission" date="2024-08" db="UniProtKB">
        <authorList>
            <consortium name="EnsemblMetazoa"/>
        </authorList>
    </citation>
    <scope>IDENTIFICATION</scope>
</reference>
<accession>A0AAR5QHV9</accession>
<evidence type="ECO:0000256" key="1">
    <source>
        <dbReference type="PROSITE-ProRule" id="PRU00325"/>
    </source>
</evidence>
<keyword evidence="1" id="KW-0862">Zinc</keyword>
<proteinExistence type="predicted"/>
<dbReference type="AlphaFoldDB" id="A0AAR5QHV9"/>
<name>A0AAR5QHV9_DENPD</name>
<evidence type="ECO:0000313" key="3">
    <source>
        <dbReference type="EnsemblMetazoa" id="XP_019772781.1"/>
    </source>
</evidence>
<keyword evidence="4" id="KW-1185">Reference proteome</keyword>
<dbReference type="PANTHER" id="PTHR39953:SF1">
    <property type="entry name" value="RE54151P"/>
    <property type="match status" value="1"/>
</dbReference>
<dbReference type="PROSITE" id="PS50966">
    <property type="entry name" value="ZF_SWIM"/>
    <property type="match status" value="1"/>
</dbReference>
<feature type="domain" description="SWIM-type" evidence="2">
    <location>
        <begin position="25"/>
        <end position="63"/>
    </location>
</feature>
<reference evidence="4" key="1">
    <citation type="journal article" date="2013" name="Genome Biol.">
        <title>Draft genome of the mountain pine beetle, Dendroctonus ponderosae Hopkins, a major forest pest.</title>
        <authorList>
            <person name="Keeling C.I."/>
            <person name="Yuen M.M."/>
            <person name="Liao N.Y."/>
            <person name="Docking T.R."/>
            <person name="Chan S.K."/>
            <person name="Taylor G.A."/>
            <person name="Palmquist D.L."/>
            <person name="Jackman S.D."/>
            <person name="Nguyen A."/>
            <person name="Li M."/>
            <person name="Henderson H."/>
            <person name="Janes J.K."/>
            <person name="Zhao Y."/>
            <person name="Pandoh P."/>
            <person name="Moore R."/>
            <person name="Sperling F.A."/>
            <person name="Huber D.P."/>
            <person name="Birol I."/>
            <person name="Jones S.J."/>
            <person name="Bohlmann J."/>
        </authorList>
    </citation>
    <scope>NUCLEOTIDE SEQUENCE</scope>
</reference>
<dbReference type="PANTHER" id="PTHR39953">
    <property type="entry name" value="RE54151P"/>
    <property type="match status" value="1"/>
</dbReference>
<dbReference type="InterPro" id="IPR007527">
    <property type="entry name" value="Znf_SWIM"/>
</dbReference>
<keyword evidence="1" id="KW-0863">Zinc-finger</keyword>
<dbReference type="GO" id="GO:0008270">
    <property type="term" value="F:zinc ion binding"/>
    <property type="evidence" value="ECO:0007669"/>
    <property type="project" value="UniProtKB-KW"/>
</dbReference>